<evidence type="ECO:0000313" key="2">
    <source>
        <dbReference type="EMBL" id="GEX86521.1"/>
    </source>
</evidence>
<keyword evidence="1" id="KW-1133">Transmembrane helix</keyword>
<organism evidence="2">
    <name type="scientific">Tanacetum cinerariifolium</name>
    <name type="common">Dalmatian daisy</name>
    <name type="synonym">Chrysanthemum cinerariifolium</name>
    <dbReference type="NCBI Taxonomy" id="118510"/>
    <lineage>
        <taxon>Eukaryota</taxon>
        <taxon>Viridiplantae</taxon>
        <taxon>Streptophyta</taxon>
        <taxon>Embryophyta</taxon>
        <taxon>Tracheophyta</taxon>
        <taxon>Spermatophyta</taxon>
        <taxon>Magnoliopsida</taxon>
        <taxon>eudicotyledons</taxon>
        <taxon>Gunneridae</taxon>
        <taxon>Pentapetalae</taxon>
        <taxon>asterids</taxon>
        <taxon>campanulids</taxon>
        <taxon>Asterales</taxon>
        <taxon>Asteraceae</taxon>
        <taxon>Asteroideae</taxon>
        <taxon>Anthemideae</taxon>
        <taxon>Anthemidinae</taxon>
        <taxon>Tanacetum</taxon>
    </lineage>
</organism>
<dbReference type="PANTHER" id="PTHR33067">
    <property type="entry name" value="RNA-DIRECTED DNA POLYMERASE-RELATED"/>
    <property type="match status" value="1"/>
</dbReference>
<evidence type="ECO:0008006" key="3">
    <source>
        <dbReference type="Google" id="ProtNLM"/>
    </source>
</evidence>
<dbReference type="AlphaFoldDB" id="A0A699HC71"/>
<accession>A0A699HC71</accession>
<keyword evidence="1" id="KW-0812">Transmembrane</keyword>
<proteinExistence type="predicted"/>
<sequence length="416" mass="47017">MLYDGCGDLDRTVKYPKEITENVLVGIGKFVFPVDFIILDMPEDIKVPLILGRPFLSTARAKSDVFKKKITLRAGEERTILKSVKPASSLIKRVYMLSLSERIELDLEARLMGETLVLNRSLDLLNGDYIELNDLNKPLEHRGDQGDDLMPTIEEGEVIKEFRTRDDELDTGIDDYHSTLRNVPIFVGTFYVVTDFAVLEDMNAYRNEVMGDVIVGEPFLKEIGIKARRFDGMITNLPNGAITSENSLWVKVVNGEDGKIGKKVQPRHPSTWLNNINEIESLKLHVPRLYAPESMKNIEIASKLSHGGHEFSFRRNPRGGVKHAQFERLKEMVEGVTLSNSNDRWSWSLVGSDDFSVSSVRKLIDNAILSKGISKTRWIKEAYDCCGTENDALVQTVIIATHGVITFFVFTFLIVY</sequence>
<name>A0A699HC71_TANCI</name>
<keyword evidence="1" id="KW-0472">Membrane</keyword>
<dbReference type="EMBL" id="BKCJ010135295">
    <property type="protein sequence ID" value="GEX86521.1"/>
    <property type="molecule type" value="Genomic_DNA"/>
</dbReference>
<evidence type="ECO:0000256" key="1">
    <source>
        <dbReference type="SAM" id="Phobius"/>
    </source>
</evidence>
<protein>
    <recommendedName>
        <fullName evidence="3">Reverse transcriptase domain-containing protein</fullName>
    </recommendedName>
</protein>
<feature type="transmembrane region" description="Helical" evidence="1">
    <location>
        <begin position="392"/>
        <end position="415"/>
    </location>
</feature>
<dbReference type="InterPro" id="IPR021109">
    <property type="entry name" value="Peptidase_aspartic_dom_sf"/>
</dbReference>
<gene>
    <name evidence="2" type="ORF">Tci_358496</name>
</gene>
<reference evidence="2" key="1">
    <citation type="journal article" date="2019" name="Sci. Rep.">
        <title>Draft genome of Tanacetum cinerariifolium, the natural source of mosquito coil.</title>
        <authorList>
            <person name="Yamashiro T."/>
            <person name="Shiraishi A."/>
            <person name="Satake H."/>
            <person name="Nakayama K."/>
        </authorList>
    </citation>
    <scope>NUCLEOTIDE SEQUENCE</scope>
</reference>
<comment type="caution">
    <text evidence="2">The sequence shown here is derived from an EMBL/GenBank/DDBJ whole genome shotgun (WGS) entry which is preliminary data.</text>
</comment>
<dbReference type="PANTHER" id="PTHR33067:SF9">
    <property type="entry name" value="RNA-DIRECTED DNA POLYMERASE"/>
    <property type="match status" value="1"/>
</dbReference>
<dbReference type="Gene3D" id="2.40.70.10">
    <property type="entry name" value="Acid Proteases"/>
    <property type="match status" value="1"/>
</dbReference>